<reference evidence="2" key="1">
    <citation type="journal article" date="2017" name="Genome Biol.">
        <title>Comparative genomics reveals high biological diversity and specific adaptations in the industrially and medically important fungal genus Aspergillus.</title>
        <authorList>
            <person name="de Vries R.P."/>
            <person name="Riley R."/>
            <person name="Wiebenga A."/>
            <person name="Aguilar-Osorio G."/>
            <person name="Amillis S."/>
            <person name="Uchima C.A."/>
            <person name="Anderluh G."/>
            <person name="Asadollahi M."/>
            <person name="Askin M."/>
            <person name="Barry K."/>
            <person name="Battaglia E."/>
            <person name="Bayram O."/>
            <person name="Benocci T."/>
            <person name="Braus-Stromeyer S.A."/>
            <person name="Caldana C."/>
            <person name="Canovas D."/>
            <person name="Cerqueira G.C."/>
            <person name="Chen F."/>
            <person name="Chen W."/>
            <person name="Choi C."/>
            <person name="Clum A."/>
            <person name="Dos Santos R.A."/>
            <person name="Damasio A.R."/>
            <person name="Diallinas G."/>
            <person name="Emri T."/>
            <person name="Fekete E."/>
            <person name="Flipphi M."/>
            <person name="Freyberg S."/>
            <person name="Gallo A."/>
            <person name="Gournas C."/>
            <person name="Habgood R."/>
            <person name="Hainaut M."/>
            <person name="Harispe M.L."/>
            <person name="Henrissat B."/>
            <person name="Hilden K.S."/>
            <person name="Hope R."/>
            <person name="Hossain A."/>
            <person name="Karabika E."/>
            <person name="Karaffa L."/>
            <person name="Karanyi Z."/>
            <person name="Krasevec N."/>
            <person name="Kuo A."/>
            <person name="Kusch H."/>
            <person name="LaButti K."/>
            <person name="Lagendijk E.L."/>
            <person name="Lapidus A."/>
            <person name="Levasseur A."/>
            <person name="Lindquist E."/>
            <person name="Lipzen A."/>
            <person name="Logrieco A.F."/>
            <person name="MacCabe A."/>
            <person name="Maekelae M.R."/>
            <person name="Malavazi I."/>
            <person name="Melin P."/>
            <person name="Meyer V."/>
            <person name="Mielnichuk N."/>
            <person name="Miskei M."/>
            <person name="Molnar A.P."/>
            <person name="Mule G."/>
            <person name="Ngan C.Y."/>
            <person name="Orejas M."/>
            <person name="Orosz E."/>
            <person name="Ouedraogo J.P."/>
            <person name="Overkamp K.M."/>
            <person name="Park H.-S."/>
            <person name="Perrone G."/>
            <person name="Piumi F."/>
            <person name="Punt P.J."/>
            <person name="Ram A.F."/>
            <person name="Ramon A."/>
            <person name="Rauscher S."/>
            <person name="Record E."/>
            <person name="Riano-Pachon D.M."/>
            <person name="Robert V."/>
            <person name="Roehrig J."/>
            <person name="Ruller R."/>
            <person name="Salamov A."/>
            <person name="Salih N.S."/>
            <person name="Samson R.A."/>
            <person name="Sandor E."/>
            <person name="Sanguinetti M."/>
            <person name="Schuetze T."/>
            <person name="Sepcic K."/>
            <person name="Shelest E."/>
            <person name="Sherlock G."/>
            <person name="Sophianopoulou V."/>
            <person name="Squina F.M."/>
            <person name="Sun H."/>
            <person name="Susca A."/>
            <person name="Todd R.B."/>
            <person name="Tsang A."/>
            <person name="Unkles S.E."/>
            <person name="van de Wiele N."/>
            <person name="van Rossen-Uffink D."/>
            <person name="Oliveira J.V."/>
            <person name="Vesth T.C."/>
            <person name="Visser J."/>
            <person name="Yu J.-H."/>
            <person name="Zhou M."/>
            <person name="Andersen M.R."/>
            <person name="Archer D.B."/>
            <person name="Baker S.E."/>
            <person name="Benoit I."/>
            <person name="Brakhage A.A."/>
            <person name="Braus G.H."/>
            <person name="Fischer R."/>
            <person name="Frisvad J.C."/>
            <person name="Goldman G.H."/>
            <person name="Houbraken J."/>
            <person name="Oakley B."/>
            <person name="Pocsi I."/>
            <person name="Scazzocchio C."/>
            <person name="Seiboth B."/>
            <person name="vanKuyk P.A."/>
            <person name="Wortman J."/>
            <person name="Dyer P.S."/>
            <person name="Grigoriev I.V."/>
        </authorList>
    </citation>
    <scope>NUCLEOTIDE SEQUENCE [LARGE SCALE GENOMIC DNA]</scope>
    <source>
        <strain evidence="2">CBS 516.65</strain>
    </source>
</reference>
<dbReference type="EMBL" id="KV878901">
    <property type="protein sequence ID" value="OJJ82677.1"/>
    <property type="molecule type" value="Genomic_DNA"/>
</dbReference>
<gene>
    <name evidence="1" type="ORF">ASPGLDRAFT_48778</name>
</gene>
<dbReference type="OrthoDB" id="4485238at2759"/>
<dbReference type="RefSeq" id="XP_022399375.1">
    <property type="nucleotide sequence ID" value="XM_022546971.1"/>
</dbReference>
<evidence type="ECO:0000313" key="1">
    <source>
        <dbReference type="EMBL" id="OJJ82677.1"/>
    </source>
</evidence>
<keyword evidence="2" id="KW-1185">Reference proteome</keyword>
<dbReference type="VEuPathDB" id="FungiDB:ASPGLDRAFT_48778"/>
<dbReference type="Proteomes" id="UP000184300">
    <property type="component" value="Unassembled WGS sequence"/>
</dbReference>
<protein>
    <submittedName>
        <fullName evidence="1">Uncharacterized protein</fullName>
    </submittedName>
</protein>
<proteinExistence type="predicted"/>
<accession>A0A1L9VFG8</accession>
<evidence type="ECO:0000313" key="2">
    <source>
        <dbReference type="Proteomes" id="UP000184300"/>
    </source>
</evidence>
<dbReference type="GeneID" id="34463232"/>
<sequence>MYDPPYMFFDAFGHRFSDGTDPKLQSFKTLNDAPKDLLPSLTANVSGPDPLLAWLDNNDASLITDLFLFLLPFRPQTAQQWCPLFDRLSREETNIQTLRIYFDADGPWGTKPPWDIEDPMHYGMGQSVVFIRGVARLKVHKSLEIEGFYAVHWPAYLEERIGLKPVVKEYAYGSYNARALRDYQDETVRLNPWTQTKDTRPFLDLDPWS</sequence>
<organism evidence="1 2">
    <name type="scientific">Aspergillus glaucus CBS 516.65</name>
    <dbReference type="NCBI Taxonomy" id="1160497"/>
    <lineage>
        <taxon>Eukaryota</taxon>
        <taxon>Fungi</taxon>
        <taxon>Dikarya</taxon>
        <taxon>Ascomycota</taxon>
        <taxon>Pezizomycotina</taxon>
        <taxon>Eurotiomycetes</taxon>
        <taxon>Eurotiomycetidae</taxon>
        <taxon>Eurotiales</taxon>
        <taxon>Aspergillaceae</taxon>
        <taxon>Aspergillus</taxon>
        <taxon>Aspergillus subgen. Aspergillus</taxon>
    </lineage>
</organism>
<dbReference type="AlphaFoldDB" id="A0A1L9VFG8"/>
<name>A0A1L9VFG8_ASPGL</name>